<name>A0ABU6IUE4_9FLAO</name>
<evidence type="ECO:0008006" key="3">
    <source>
        <dbReference type="Google" id="ProtNLM"/>
    </source>
</evidence>
<proteinExistence type="predicted"/>
<dbReference type="RefSeq" id="WP_326279903.1">
    <property type="nucleotide sequence ID" value="NZ_JAYKYV010000018.1"/>
</dbReference>
<reference evidence="1 2" key="1">
    <citation type="submission" date="2024-01" db="EMBL/GenBank/DDBJ databases">
        <title>The strains designed SYSU M86414 and SYSU M84420 isolated from the marine sediment in San Sha City (Hainan Province, China).</title>
        <authorList>
            <person name="Guo D."/>
        </authorList>
    </citation>
    <scope>NUCLEOTIDE SEQUENCE [LARGE SCALE GENOMIC DNA]</scope>
    <source>
        <strain evidence="1 2">SYSU M84420</strain>
    </source>
</reference>
<evidence type="ECO:0000313" key="2">
    <source>
        <dbReference type="Proteomes" id="UP001355298"/>
    </source>
</evidence>
<evidence type="ECO:0000313" key="1">
    <source>
        <dbReference type="EMBL" id="MEC4266752.1"/>
    </source>
</evidence>
<dbReference type="Proteomes" id="UP001355298">
    <property type="component" value="Unassembled WGS sequence"/>
</dbReference>
<accession>A0ABU6IUE4</accession>
<keyword evidence="2" id="KW-1185">Reference proteome</keyword>
<organism evidence="1 2">
    <name type="scientific">Flagellimonas halotolerans</name>
    <dbReference type="NCBI Taxonomy" id="3112164"/>
    <lineage>
        <taxon>Bacteria</taxon>
        <taxon>Pseudomonadati</taxon>
        <taxon>Bacteroidota</taxon>
        <taxon>Flavobacteriia</taxon>
        <taxon>Flavobacteriales</taxon>
        <taxon>Flavobacteriaceae</taxon>
        <taxon>Flagellimonas</taxon>
    </lineage>
</organism>
<protein>
    <recommendedName>
        <fullName evidence="3">Transposase</fullName>
    </recommendedName>
</protein>
<comment type="caution">
    <text evidence="1">The sequence shown here is derived from an EMBL/GenBank/DDBJ whole genome shotgun (WGS) entry which is preliminary data.</text>
</comment>
<sequence length="53" mass="6214">MHKKRGQFTCTYYISLNYVRGDAAAVCRELELNPSVLGRWRRAAKKIRGERFP</sequence>
<dbReference type="EMBL" id="JAYMGW010000018">
    <property type="protein sequence ID" value="MEC4266752.1"/>
    <property type="molecule type" value="Genomic_DNA"/>
</dbReference>
<gene>
    <name evidence="1" type="ORF">VOP03_15455</name>
</gene>